<dbReference type="OrthoDB" id="4848985at2759"/>
<name>A0A135SYD4_9PEZI</name>
<gene>
    <name evidence="2" type="ORF">CSIM01_08410</name>
</gene>
<accession>A0A135SYD4</accession>
<feature type="compositionally biased region" description="Basic and acidic residues" evidence="1">
    <location>
        <begin position="209"/>
        <end position="231"/>
    </location>
</feature>
<organism evidence="2 3">
    <name type="scientific">Colletotrichum simmondsii</name>
    <dbReference type="NCBI Taxonomy" id="703756"/>
    <lineage>
        <taxon>Eukaryota</taxon>
        <taxon>Fungi</taxon>
        <taxon>Dikarya</taxon>
        <taxon>Ascomycota</taxon>
        <taxon>Pezizomycotina</taxon>
        <taxon>Sordariomycetes</taxon>
        <taxon>Hypocreomycetidae</taxon>
        <taxon>Glomerellales</taxon>
        <taxon>Glomerellaceae</taxon>
        <taxon>Colletotrichum</taxon>
        <taxon>Colletotrichum acutatum species complex</taxon>
    </lineage>
</organism>
<proteinExistence type="predicted"/>
<comment type="caution">
    <text evidence="2">The sequence shown here is derived from an EMBL/GenBank/DDBJ whole genome shotgun (WGS) entry which is preliminary data.</text>
</comment>
<evidence type="ECO:0000313" key="3">
    <source>
        <dbReference type="Proteomes" id="UP000070328"/>
    </source>
</evidence>
<dbReference type="AlphaFoldDB" id="A0A135SYD4"/>
<keyword evidence="3" id="KW-1185">Reference proteome</keyword>
<reference evidence="2 3" key="1">
    <citation type="submission" date="2014-02" db="EMBL/GenBank/DDBJ databases">
        <title>The genome sequence of Colletotrichum simmondsii CBS122122.</title>
        <authorList>
            <person name="Baroncelli R."/>
            <person name="Thon M.R."/>
        </authorList>
    </citation>
    <scope>NUCLEOTIDE SEQUENCE [LARGE SCALE GENOMIC DNA]</scope>
    <source>
        <strain evidence="2 3">CBS122122</strain>
    </source>
</reference>
<evidence type="ECO:0000313" key="2">
    <source>
        <dbReference type="EMBL" id="KXH40923.1"/>
    </source>
</evidence>
<evidence type="ECO:0000256" key="1">
    <source>
        <dbReference type="SAM" id="MobiDB-lite"/>
    </source>
</evidence>
<dbReference type="Proteomes" id="UP000070328">
    <property type="component" value="Unassembled WGS sequence"/>
</dbReference>
<feature type="region of interest" description="Disordered" evidence="1">
    <location>
        <begin position="205"/>
        <end position="231"/>
    </location>
</feature>
<sequence>MTSLLGISQQDPRGLGESLWMSSTTFSSRSWAEQEERASGRMKAFAGIALAAPARVPGVMGALPWDPSRLSPSTGRLGPGEMEEDKLCQHRPRPWAAATMDKDMGSVASVDQHELISFLDDTDTDADEFILCSSNNSSPSSVPIAHFLIDENEIDRDLSSTRTTRSTSTSTDIISNTLSLSPDELRVGFPLWHWLYRDRDSQLDDVDAEERQEPREEQQQRQQEDHGDDGVCRKLGDDGCEADKGQYHRISNNCCSASAGIAFIVGALWGADDEARIRGVAGSYSAKGEQRHFICVILLSPFFVDPIYPQARLRFVFSGALYF</sequence>
<dbReference type="EMBL" id="JFBX01000356">
    <property type="protein sequence ID" value="KXH40923.1"/>
    <property type="molecule type" value="Genomic_DNA"/>
</dbReference>
<protein>
    <submittedName>
        <fullName evidence="2">Uncharacterized protein</fullName>
    </submittedName>
</protein>